<gene>
    <name evidence="3" type="ORF">E1263_11515</name>
</gene>
<feature type="region of interest" description="Disordered" evidence="1">
    <location>
        <begin position="26"/>
        <end position="70"/>
    </location>
</feature>
<accession>A0A4R4ZNG9</accession>
<dbReference type="EMBL" id="SMKX01000025">
    <property type="protein sequence ID" value="TDD60393.1"/>
    <property type="molecule type" value="Genomic_DNA"/>
</dbReference>
<evidence type="ECO:0008006" key="5">
    <source>
        <dbReference type="Google" id="ProtNLM"/>
    </source>
</evidence>
<evidence type="ECO:0000256" key="1">
    <source>
        <dbReference type="SAM" id="MobiDB-lite"/>
    </source>
</evidence>
<dbReference type="RefSeq" id="WP_132167223.1">
    <property type="nucleotide sequence ID" value="NZ_SMKX01000025.1"/>
</dbReference>
<dbReference type="Proteomes" id="UP000295124">
    <property type="component" value="Unassembled WGS sequence"/>
</dbReference>
<keyword evidence="4" id="KW-1185">Reference proteome</keyword>
<sequence length="70" mass="7082">MKKIIAFALGTAALVAGAIGIQAFATSSPDESKQPPAATQTTPADGTPKPGDTDRPGYTEDHTGKPGETK</sequence>
<comment type="caution">
    <text evidence="3">The sequence shown here is derived from an EMBL/GenBank/DDBJ whole genome shotgun (WGS) entry which is preliminary data.</text>
</comment>
<dbReference type="AlphaFoldDB" id="A0A4R4ZNG9"/>
<evidence type="ECO:0000313" key="3">
    <source>
        <dbReference type="EMBL" id="TDD60393.1"/>
    </source>
</evidence>
<feature type="chain" id="PRO_5038579039" description="DUF2613 family protein" evidence="2">
    <location>
        <begin position="19"/>
        <end position="70"/>
    </location>
</feature>
<feature type="signal peptide" evidence="2">
    <location>
        <begin position="1"/>
        <end position="18"/>
    </location>
</feature>
<name>A0A4R4ZNG9_9ACTN</name>
<evidence type="ECO:0000313" key="4">
    <source>
        <dbReference type="Proteomes" id="UP000295124"/>
    </source>
</evidence>
<evidence type="ECO:0000256" key="2">
    <source>
        <dbReference type="SAM" id="SignalP"/>
    </source>
</evidence>
<protein>
    <recommendedName>
        <fullName evidence="5">DUF2613 family protein</fullName>
    </recommendedName>
</protein>
<reference evidence="3 4" key="1">
    <citation type="submission" date="2019-03" db="EMBL/GenBank/DDBJ databases">
        <title>Draft genome sequences of novel Actinobacteria.</title>
        <authorList>
            <person name="Sahin N."/>
            <person name="Ay H."/>
            <person name="Saygin H."/>
        </authorList>
    </citation>
    <scope>NUCLEOTIDE SEQUENCE [LARGE SCALE GENOMIC DNA]</scope>
    <source>
        <strain evidence="3 4">JCM 13523</strain>
    </source>
</reference>
<feature type="compositionally biased region" description="Basic and acidic residues" evidence="1">
    <location>
        <begin position="51"/>
        <end position="70"/>
    </location>
</feature>
<organism evidence="3 4">
    <name type="scientific">Kribbella antibiotica</name>
    <dbReference type="NCBI Taxonomy" id="190195"/>
    <lineage>
        <taxon>Bacteria</taxon>
        <taxon>Bacillati</taxon>
        <taxon>Actinomycetota</taxon>
        <taxon>Actinomycetes</taxon>
        <taxon>Propionibacteriales</taxon>
        <taxon>Kribbellaceae</taxon>
        <taxon>Kribbella</taxon>
    </lineage>
</organism>
<proteinExistence type="predicted"/>
<keyword evidence="2" id="KW-0732">Signal</keyword>